<keyword evidence="2" id="KW-1185">Reference proteome</keyword>
<reference evidence="2" key="2">
    <citation type="submission" date="2015-01" db="EMBL/GenBank/DDBJ databases">
        <title>Evolutionary Origins and Diversification of the Mycorrhizal Mutualists.</title>
        <authorList>
            <consortium name="DOE Joint Genome Institute"/>
            <consortium name="Mycorrhizal Genomics Consortium"/>
            <person name="Kohler A."/>
            <person name="Kuo A."/>
            <person name="Nagy L.G."/>
            <person name="Floudas D."/>
            <person name="Copeland A."/>
            <person name="Barry K.W."/>
            <person name="Cichocki N."/>
            <person name="Veneault-Fourrey C."/>
            <person name="LaButti K."/>
            <person name="Lindquist E.A."/>
            <person name="Lipzen A."/>
            <person name="Lundell T."/>
            <person name="Morin E."/>
            <person name="Murat C."/>
            <person name="Riley R."/>
            <person name="Ohm R."/>
            <person name="Sun H."/>
            <person name="Tunlid A."/>
            <person name="Henrissat B."/>
            <person name="Grigoriev I.V."/>
            <person name="Hibbett D.S."/>
            <person name="Martin F."/>
        </authorList>
    </citation>
    <scope>NUCLEOTIDE SEQUENCE [LARGE SCALE GENOMIC DNA]</scope>
    <source>
        <strain evidence="2">Ve08.2h10</strain>
    </source>
</reference>
<dbReference type="HOGENOM" id="CLU_3050986_0_0_1"/>
<reference evidence="1 2" key="1">
    <citation type="submission" date="2014-04" db="EMBL/GenBank/DDBJ databases">
        <authorList>
            <consortium name="DOE Joint Genome Institute"/>
            <person name="Kuo A."/>
            <person name="Kohler A."/>
            <person name="Jargeat P."/>
            <person name="Nagy L.G."/>
            <person name="Floudas D."/>
            <person name="Copeland A."/>
            <person name="Barry K.W."/>
            <person name="Cichocki N."/>
            <person name="Veneault-Fourrey C."/>
            <person name="LaButti K."/>
            <person name="Lindquist E.A."/>
            <person name="Lipzen A."/>
            <person name="Lundell T."/>
            <person name="Morin E."/>
            <person name="Murat C."/>
            <person name="Sun H."/>
            <person name="Tunlid A."/>
            <person name="Henrissat B."/>
            <person name="Grigoriev I.V."/>
            <person name="Hibbett D.S."/>
            <person name="Martin F."/>
            <person name="Nordberg H.P."/>
            <person name="Cantor M.N."/>
            <person name="Hua S.X."/>
        </authorList>
    </citation>
    <scope>NUCLEOTIDE SEQUENCE [LARGE SCALE GENOMIC DNA]</scope>
    <source>
        <strain evidence="1 2">Ve08.2h10</strain>
    </source>
</reference>
<organism evidence="1 2">
    <name type="scientific">Paxillus rubicundulus Ve08.2h10</name>
    <dbReference type="NCBI Taxonomy" id="930991"/>
    <lineage>
        <taxon>Eukaryota</taxon>
        <taxon>Fungi</taxon>
        <taxon>Dikarya</taxon>
        <taxon>Basidiomycota</taxon>
        <taxon>Agaricomycotina</taxon>
        <taxon>Agaricomycetes</taxon>
        <taxon>Agaricomycetidae</taxon>
        <taxon>Boletales</taxon>
        <taxon>Paxilineae</taxon>
        <taxon>Paxillaceae</taxon>
        <taxon>Paxillus</taxon>
    </lineage>
</organism>
<evidence type="ECO:0000313" key="1">
    <source>
        <dbReference type="EMBL" id="KIK94436.1"/>
    </source>
</evidence>
<protein>
    <submittedName>
        <fullName evidence="1">Uncharacterized protein</fullName>
    </submittedName>
</protein>
<dbReference type="InParanoid" id="A0A0D0DWX5"/>
<dbReference type="AlphaFoldDB" id="A0A0D0DWX5"/>
<accession>A0A0D0DWX5</accession>
<proteinExistence type="predicted"/>
<dbReference type="EMBL" id="KN825107">
    <property type="protein sequence ID" value="KIK94436.1"/>
    <property type="molecule type" value="Genomic_DNA"/>
</dbReference>
<name>A0A0D0DWX5_9AGAM</name>
<dbReference type="Proteomes" id="UP000054538">
    <property type="component" value="Unassembled WGS sequence"/>
</dbReference>
<gene>
    <name evidence="1" type="ORF">PAXRUDRAFT_448331</name>
</gene>
<evidence type="ECO:0000313" key="2">
    <source>
        <dbReference type="Proteomes" id="UP000054538"/>
    </source>
</evidence>
<sequence>MKICSGDSLNCGTNHVPLQVLSGQAQHTEIGMGQPYLHLPQCHKICVHVSRCKP</sequence>